<sequence length="293" mass="31168">MNRKHSITGHGGVQLCVHDLGPETAPAIILVHGWSQCHLSFARQAALAEGFRLILPDLRGHGQSDKPLGPACYDNSRPWAEDMQAIITSLALDAPLLVGWSMGGWVVMDYLEHFGDAALAGVGLIGSSITTGAHLPPAAAKVRNDPPAKAVGMYSEDLAENLAAVQAFVSVCFHQQPDAGTLAQAVGYNMLVPPQVRAAARLRQEDRRAVAEATVKPAWVAWGAHERLAPAEMGQQALAHFPNAEGQIYHNSDHSPFWEEATAFNTDLAAFATRCFAPIPRGSSAAHISGGPL</sequence>
<dbReference type="Pfam" id="PF00561">
    <property type="entry name" value="Abhydrolase_1"/>
    <property type="match status" value="1"/>
</dbReference>
<dbReference type="GO" id="GO:0016787">
    <property type="term" value="F:hydrolase activity"/>
    <property type="evidence" value="ECO:0007669"/>
    <property type="project" value="UniProtKB-KW"/>
</dbReference>
<gene>
    <name evidence="3" type="ORF">RCA23_c01650</name>
</gene>
<accession>A0AAN0VH44</accession>
<reference evidence="3 4" key="1">
    <citation type="journal article" date="2014" name="ISME J.">
        <title>Adaptation of an abundant Roseobacter RCA organism to pelagic systems revealed by genomic and transcriptomic analyses.</title>
        <authorList>
            <person name="Voget S."/>
            <person name="Wemheuer B."/>
            <person name="Brinkhoff T."/>
            <person name="Vollmers J."/>
            <person name="Dietrich S."/>
            <person name="Giebel H.A."/>
            <person name="Beardsley C."/>
            <person name="Sardemann C."/>
            <person name="Bakenhus I."/>
            <person name="Billerbeck S."/>
            <person name="Daniel R."/>
            <person name="Simon M."/>
        </authorList>
    </citation>
    <scope>NUCLEOTIDE SEQUENCE [LARGE SCALE GENOMIC DNA]</scope>
    <source>
        <strain evidence="3 4">RCA23</strain>
    </source>
</reference>
<dbReference type="PANTHER" id="PTHR43798:SF31">
    <property type="entry name" value="AB HYDROLASE SUPERFAMILY PROTEIN YCLE"/>
    <property type="match status" value="1"/>
</dbReference>
<dbReference type="PRINTS" id="PR00111">
    <property type="entry name" value="ABHYDROLASE"/>
</dbReference>
<dbReference type="AlphaFoldDB" id="A0AAN0VH44"/>
<dbReference type="InterPro" id="IPR029058">
    <property type="entry name" value="AB_hydrolase_fold"/>
</dbReference>
<dbReference type="PANTHER" id="PTHR43798">
    <property type="entry name" value="MONOACYLGLYCEROL LIPASE"/>
    <property type="match status" value="1"/>
</dbReference>
<protein>
    <submittedName>
        <fullName evidence="3">Alpha/beta hydrolase</fullName>
    </submittedName>
</protein>
<dbReference type="SUPFAM" id="SSF53474">
    <property type="entry name" value="alpha/beta-Hydrolases"/>
    <property type="match status" value="1"/>
</dbReference>
<feature type="domain" description="AB hydrolase-1" evidence="2">
    <location>
        <begin position="26"/>
        <end position="261"/>
    </location>
</feature>
<dbReference type="GO" id="GO:0016020">
    <property type="term" value="C:membrane"/>
    <property type="evidence" value="ECO:0007669"/>
    <property type="project" value="TreeGrafter"/>
</dbReference>
<dbReference type="Gene3D" id="3.40.50.1820">
    <property type="entry name" value="alpha/beta hydrolase"/>
    <property type="match status" value="1"/>
</dbReference>
<dbReference type="InterPro" id="IPR000073">
    <property type="entry name" value="AB_hydrolase_1"/>
</dbReference>
<evidence type="ECO:0000313" key="3">
    <source>
        <dbReference type="EMBL" id="AII85732.1"/>
    </source>
</evidence>
<dbReference type="RefSeq" id="WP_044048630.1">
    <property type="nucleotide sequence ID" value="NZ_CP003984.1"/>
</dbReference>
<dbReference type="Proteomes" id="UP000028680">
    <property type="component" value="Chromosome"/>
</dbReference>
<dbReference type="EMBL" id="CP003984">
    <property type="protein sequence ID" value="AII85732.1"/>
    <property type="molecule type" value="Genomic_DNA"/>
</dbReference>
<evidence type="ECO:0000313" key="4">
    <source>
        <dbReference type="Proteomes" id="UP000028680"/>
    </source>
</evidence>
<proteinExistence type="predicted"/>
<evidence type="ECO:0000259" key="2">
    <source>
        <dbReference type="Pfam" id="PF00561"/>
    </source>
</evidence>
<dbReference type="InterPro" id="IPR050266">
    <property type="entry name" value="AB_hydrolase_sf"/>
</dbReference>
<organism evidence="3 4">
    <name type="scientific">Planktomarina temperata RCA23</name>
    <dbReference type="NCBI Taxonomy" id="666509"/>
    <lineage>
        <taxon>Bacteria</taxon>
        <taxon>Pseudomonadati</taxon>
        <taxon>Pseudomonadota</taxon>
        <taxon>Alphaproteobacteria</taxon>
        <taxon>Rhodobacterales</taxon>
        <taxon>Paracoccaceae</taxon>
        <taxon>Planktomarina</taxon>
    </lineage>
</organism>
<evidence type="ECO:0000256" key="1">
    <source>
        <dbReference type="ARBA" id="ARBA00022801"/>
    </source>
</evidence>
<dbReference type="KEGG" id="ptp:RCA23_c01650"/>
<keyword evidence="4" id="KW-1185">Reference proteome</keyword>
<name>A0AAN0VH44_9RHOB</name>
<keyword evidence="1 3" id="KW-0378">Hydrolase</keyword>